<proteinExistence type="predicted"/>
<feature type="transmembrane region" description="Helical" evidence="7">
    <location>
        <begin position="197"/>
        <end position="216"/>
    </location>
</feature>
<feature type="transmembrane region" description="Helical" evidence="7">
    <location>
        <begin position="166"/>
        <end position="191"/>
    </location>
</feature>
<organism evidence="9 10">
    <name type="scientific">Streptomyces gibsoniae</name>
    <dbReference type="NCBI Taxonomy" id="3075529"/>
    <lineage>
        <taxon>Bacteria</taxon>
        <taxon>Bacillati</taxon>
        <taxon>Actinomycetota</taxon>
        <taxon>Actinomycetes</taxon>
        <taxon>Kitasatosporales</taxon>
        <taxon>Streptomycetaceae</taxon>
        <taxon>Streptomyces</taxon>
    </lineage>
</organism>
<evidence type="ECO:0000256" key="4">
    <source>
        <dbReference type="ARBA" id="ARBA00022692"/>
    </source>
</evidence>
<evidence type="ECO:0000256" key="1">
    <source>
        <dbReference type="ARBA" id="ARBA00004651"/>
    </source>
</evidence>
<dbReference type="PROSITE" id="PS50850">
    <property type="entry name" value="MFS"/>
    <property type="match status" value="1"/>
</dbReference>
<feature type="transmembrane region" description="Helical" evidence="7">
    <location>
        <begin position="307"/>
        <end position="326"/>
    </location>
</feature>
<feature type="domain" description="Major facilitator superfamily (MFS) profile" evidence="8">
    <location>
        <begin position="26"/>
        <end position="420"/>
    </location>
</feature>
<evidence type="ECO:0000313" key="10">
    <source>
        <dbReference type="Proteomes" id="UP001183809"/>
    </source>
</evidence>
<evidence type="ECO:0000313" key="9">
    <source>
        <dbReference type="EMBL" id="MDT0467196.1"/>
    </source>
</evidence>
<evidence type="ECO:0000256" key="5">
    <source>
        <dbReference type="ARBA" id="ARBA00022989"/>
    </source>
</evidence>
<evidence type="ECO:0000256" key="7">
    <source>
        <dbReference type="SAM" id="Phobius"/>
    </source>
</evidence>
<keyword evidence="6 7" id="KW-0472">Membrane</keyword>
<feature type="transmembrane region" description="Helical" evidence="7">
    <location>
        <begin position="367"/>
        <end position="389"/>
    </location>
</feature>
<evidence type="ECO:0000256" key="2">
    <source>
        <dbReference type="ARBA" id="ARBA00022448"/>
    </source>
</evidence>
<feature type="transmembrane region" description="Helical" evidence="7">
    <location>
        <begin position="395"/>
        <end position="416"/>
    </location>
</feature>
<dbReference type="SUPFAM" id="SSF103473">
    <property type="entry name" value="MFS general substrate transporter"/>
    <property type="match status" value="1"/>
</dbReference>
<evidence type="ECO:0000256" key="3">
    <source>
        <dbReference type="ARBA" id="ARBA00022475"/>
    </source>
</evidence>
<keyword evidence="10" id="KW-1185">Reference proteome</keyword>
<protein>
    <submittedName>
        <fullName evidence="9">MFS transporter</fullName>
    </submittedName>
</protein>
<dbReference type="InterPro" id="IPR050171">
    <property type="entry name" value="MFS_Transporters"/>
</dbReference>
<keyword evidence="3" id="KW-1003">Cell membrane</keyword>
<comment type="subcellular location">
    <subcellularLocation>
        <location evidence="1">Cell membrane</location>
        <topology evidence="1">Multi-pass membrane protein</topology>
    </subcellularLocation>
</comment>
<dbReference type="InterPro" id="IPR036259">
    <property type="entry name" value="MFS_trans_sf"/>
</dbReference>
<dbReference type="PANTHER" id="PTHR23517">
    <property type="entry name" value="RESISTANCE PROTEIN MDTM, PUTATIVE-RELATED-RELATED"/>
    <property type="match status" value="1"/>
</dbReference>
<dbReference type="InterPro" id="IPR020846">
    <property type="entry name" value="MFS_dom"/>
</dbReference>
<feature type="transmembrane region" description="Helical" evidence="7">
    <location>
        <begin position="93"/>
        <end position="118"/>
    </location>
</feature>
<dbReference type="InterPro" id="IPR011701">
    <property type="entry name" value="MFS"/>
</dbReference>
<feature type="transmembrane region" description="Helical" evidence="7">
    <location>
        <begin position="63"/>
        <end position="81"/>
    </location>
</feature>
<feature type="transmembrane region" description="Helical" evidence="7">
    <location>
        <begin position="27"/>
        <end position="51"/>
    </location>
</feature>
<name>A0ABU2U1U7_9ACTN</name>
<dbReference type="PANTHER" id="PTHR23517:SF13">
    <property type="entry name" value="MAJOR FACILITATOR SUPERFAMILY MFS_1"/>
    <property type="match status" value="1"/>
</dbReference>
<gene>
    <name evidence="9" type="ORF">RM764_30040</name>
</gene>
<feature type="transmembrane region" description="Helical" evidence="7">
    <location>
        <begin position="237"/>
        <end position="262"/>
    </location>
</feature>
<dbReference type="Pfam" id="PF07690">
    <property type="entry name" value="MFS_1"/>
    <property type="match status" value="1"/>
</dbReference>
<feature type="transmembrane region" description="Helical" evidence="7">
    <location>
        <begin position="274"/>
        <end position="295"/>
    </location>
</feature>
<keyword evidence="5 7" id="KW-1133">Transmembrane helix</keyword>
<dbReference type="Proteomes" id="UP001183809">
    <property type="component" value="Unassembled WGS sequence"/>
</dbReference>
<dbReference type="Gene3D" id="1.20.1250.20">
    <property type="entry name" value="MFS general substrate transporter like domains"/>
    <property type="match status" value="1"/>
</dbReference>
<dbReference type="EMBL" id="JAVREY010000049">
    <property type="protein sequence ID" value="MDT0467196.1"/>
    <property type="molecule type" value="Genomic_DNA"/>
</dbReference>
<comment type="caution">
    <text evidence="9">The sequence shown here is derived from an EMBL/GenBank/DDBJ whole genome shotgun (WGS) entry which is preliminary data.</text>
</comment>
<dbReference type="RefSeq" id="WP_311698658.1">
    <property type="nucleotide sequence ID" value="NZ_JAVREY010000049.1"/>
</dbReference>
<evidence type="ECO:0000256" key="6">
    <source>
        <dbReference type="ARBA" id="ARBA00023136"/>
    </source>
</evidence>
<evidence type="ECO:0000259" key="8">
    <source>
        <dbReference type="PROSITE" id="PS50850"/>
    </source>
</evidence>
<reference evidence="10" key="1">
    <citation type="submission" date="2023-07" db="EMBL/GenBank/DDBJ databases">
        <title>30 novel species of actinomycetes from the DSMZ collection.</title>
        <authorList>
            <person name="Nouioui I."/>
        </authorList>
    </citation>
    <scope>NUCLEOTIDE SEQUENCE [LARGE SCALE GENOMIC DNA]</scope>
    <source>
        <strain evidence="10">DSM 41699</strain>
    </source>
</reference>
<feature type="transmembrane region" description="Helical" evidence="7">
    <location>
        <begin position="332"/>
        <end position="355"/>
    </location>
</feature>
<keyword evidence="2" id="KW-0813">Transport</keyword>
<keyword evidence="4 7" id="KW-0812">Transmembrane</keyword>
<accession>A0ABU2U1U7</accession>
<sequence length="435" mass="44026">MTSKASLASSAEPCQSRSATGNDKVPFFTAAFVVVVLYSGNNMPSALYGVFRHAFGFSPLTQTMLYTAAVAVILPGLLVFGPLSDAVGRRLPMVAGLVSFALGDVLFATAQGVAWLYAGRLAQGLGVAAATAAAQATLTDTAVRDAAVSGRSGRAGAVARAQRKAAVTATACVTFGLAVGPLLGGVLGQYAPAPRQLAFLVHLALVLIAAVGAMRVQDGNATHGHVRLARVGVPPAIRRTFVVASASSFLAWAVLGVFSAVLPSLVGGLLHTTNLALTAGALVLMIAMSGFVQLVNRRIKPLAAQAWGLVALAVGLMFLVGAAFTAGTLLTVPAMLCTGVGHGLVYAGGLYEITVVSPPRDRGSVTATYYAVSYVGLGGPAIGVGLLALSGGLVAAIRLVAMVIAALCLLLLPLIVREGNRRSTAGAPTTAAQQE</sequence>